<evidence type="ECO:0000256" key="4">
    <source>
        <dbReference type="ARBA" id="ARBA00022617"/>
    </source>
</evidence>
<organism evidence="11 12">
    <name type="scientific">Hericium alpestre</name>
    <dbReference type="NCBI Taxonomy" id="135208"/>
    <lineage>
        <taxon>Eukaryota</taxon>
        <taxon>Fungi</taxon>
        <taxon>Dikarya</taxon>
        <taxon>Basidiomycota</taxon>
        <taxon>Agaricomycotina</taxon>
        <taxon>Agaricomycetes</taxon>
        <taxon>Russulales</taxon>
        <taxon>Hericiaceae</taxon>
        <taxon>Hericium</taxon>
    </lineage>
</organism>
<dbReference type="Pfam" id="PF00067">
    <property type="entry name" value="p450"/>
    <property type="match status" value="1"/>
</dbReference>
<protein>
    <recommendedName>
        <fullName evidence="13">O-methylsterigmatocystin oxidoreductase</fullName>
    </recommendedName>
</protein>
<evidence type="ECO:0000256" key="1">
    <source>
        <dbReference type="ARBA" id="ARBA00001971"/>
    </source>
</evidence>
<keyword evidence="5 9" id="KW-0479">Metal-binding</keyword>
<dbReference type="InterPro" id="IPR050364">
    <property type="entry name" value="Cytochrome_P450_fung"/>
</dbReference>
<sequence length="464" mass="52573">MPRSRAHEIYMEWEKRWGSIIHVKLFGQSTIIVNSFEAATNMLDKKSAIYSDRPELPVANEIVGLKDNIVSYPSGSRHREARAMMHRLIGTRANMEQFHSSIEAEMHRLLSRILERPGSDELQKHIRLTVGATIMMIAHGYRVKEENDPYIRLADVWNRGFAEIIEPGAFWADTFPLLLRIPDWFPGTSWKDRAKAISVNYSTMVDVPHRFVKEQMERGTAVSSFTSAHLEQEGLSPEREKLIKFTAAAIMGGGADSTVAAISASFLAMTLYPDVQHKAQAELDAVVGNDRLPTFRDRERLPYLDALVKEVLRWNPVEPQGIAHSVTEDDIQDGYFIPKGAVIVPNIWRFSRDEERYKNATEFIPERFIAGDSKEAEPDPLGFVFGFGRRICPGVQMANAQLFMACAMSLSVFDVLKVVQDGKTVEPLHEFIDGIIRHPKTYECRIVPRSEKAKSLINQAQFAE</sequence>
<dbReference type="CDD" id="cd11065">
    <property type="entry name" value="CYP64-like"/>
    <property type="match status" value="1"/>
</dbReference>
<evidence type="ECO:0000256" key="5">
    <source>
        <dbReference type="ARBA" id="ARBA00022723"/>
    </source>
</evidence>
<dbReference type="Proteomes" id="UP000298061">
    <property type="component" value="Unassembled WGS sequence"/>
</dbReference>
<evidence type="ECO:0000256" key="2">
    <source>
        <dbReference type="ARBA" id="ARBA00005179"/>
    </source>
</evidence>
<dbReference type="GO" id="GO:0016705">
    <property type="term" value="F:oxidoreductase activity, acting on paired donors, with incorporation or reduction of molecular oxygen"/>
    <property type="evidence" value="ECO:0007669"/>
    <property type="project" value="InterPro"/>
</dbReference>
<dbReference type="EMBL" id="SFCI01000489">
    <property type="protein sequence ID" value="TFY79510.1"/>
    <property type="molecule type" value="Genomic_DNA"/>
</dbReference>
<dbReference type="AlphaFoldDB" id="A0A4Y9ZZB2"/>
<dbReference type="InterPro" id="IPR001128">
    <property type="entry name" value="Cyt_P450"/>
</dbReference>
<gene>
    <name evidence="11" type="ORF">EWM64_g4501</name>
</gene>
<evidence type="ECO:0000256" key="3">
    <source>
        <dbReference type="ARBA" id="ARBA00010617"/>
    </source>
</evidence>
<dbReference type="PANTHER" id="PTHR46300">
    <property type="entry name" value="P450, PUTATIVE (EUROFUNG)-RELATED-RELATED"/>
    <property type="match status" value="1"/>
</dbReference>
<dbReference type="PRINTS" id="PR00385">
    <property type="entry name" value="P450"/>
</dbReference>
<comment type="caution">
    <text evidence="11">The sequence shown here is derived from an EMBL/GenBank/DDBJ whole genome shotgun (WGS) entry which is preliminary data.</text>
</comment>
<dbReference type="InterPro" id="IPR017972">
    <property type="entry name" value="Cyt_P450_CS"/>
</dbReference>
<dbReference type="GO" id="GO:0004497">
    <property type="term" value="F:monooxygenase activity"/>
    <property type="evidence" value="ECO:0007669"/>
    <property type="project" value="UniProtKB-KW"/>
</dbReference>
<keyword evidence="8 10" id="KW-0503">Monooxygenase</keyword>
<comment type="similarity">
    <text evidence="3 10">Belongs to the cytochrome P450 family.</text>
</comment>
<dbReference type="GO" id="GO:0005506">
    <property type="term" value="F:iron ion binding"/>
    <property type="evidence" value="ECO:0007669"/>
    <property type="project" value="InterPro"/>
</dbReference>
<keyword evidence="6 10" id="KW-0560">Oxidoreductase</keyword>
<proteinExistence type="inferred from homology"/>
<keyword evidence="7 9" id="KW-0408">Iron</keyword>
<evidence type="ECO:0000256" key="7">
    <source>
        <dbReference type="ARBA" id="ARBA00023004"/>
    </source>
</evidence>
<dbReference type="OrthoDB" id="1470350at2759"/>
<dbReference type="GO" id="GO:0020037">
    <property type="term" value="F:heme binding"/>
    <property type="evidence" value="ECO:0007669"/>
    <property type="project" value="InterPro"/>
</dbReference>
<keyword evidence="4 9" id="KW-0349">Heme</keyword>
<evidence type="ECO:0000313" key="11">
    <source>
        <dbReference type="EMBL" id="TFY79510.1"/>
    </source>
</evidence>
<comment type="pathway">
    <text evidence="2">Secondary metabolite biosynthesis.</text>
</comment>
<evidence type="ECO:0000256" key="9">
    <source>
        <dbReference type="PIRSR" id="PIRSR602401-1"/>
    </source>
</evidence>
<dbReference type="PRINTS" id="PR00463">
    <property type="entry name" value="EP450I"/>
</dbReference>
<accession>A0A4Y9ZZB2</accession>
<reference evidence="11 12" key="1">
    <citation type="submission" date="2019-02" db="EMBL/GenBank/DDBJ databases">
        <title>Genome sequencing of the rare red list fungi Hericium alpestre (H. flagellum).</title>
        <authorList>
            <person name="Buettner E."/>
            <person name="Kellner H."/>
        </authorList>
    </citation>
    <scope>NUCLEOTIDE SEQUENCE [LARGE SCALE GENOMIC DNA]</scope>
    <source>
        <strain evidence="11 12">DSM 108284</strain>
    </source>
</reference>
<dbReference type="SUPFAM" id="SSF48264">
    <property type="entry name" value="Cytochrome P450"/>
    <property type="match status" value="1"/>
</dbReference>
<evidence type="ECO:0000256" key="8">
    <source>
        <dbReference type="ARBA" id="ARBA00023033"/>
    </source>
</evidence>
<dbReference type="PANTHER" id="PTHR46300:SF7">
    <property type="entry name" value="P450, PUTATIVE (EUROFUNG)-RELATED"/>
    <property type="match status" value="1"/>
</dbReference>
<dbReference type="PROSITE" id="PS00086">
    <property type="entry name" value="CYTOCHROME_P450"/>
    <property type="match status" value="1"/>
</dbReference>
<name>A0A4Y9ZZB2_9AGAM</name>
<dbReference type="Gene3D" id="1.10.630.10">
    <property type="entry name" value="Cytochrome P450"/>
    <property type="match status" value="1"/>
</dbReference>
<dbReference type="InterPro" id="IPR002401">
    <property type="entry name" value="Cyt_P450_E_grp-I"/>
</dbReference>
<evidence type="ECO:0000313" key="12">
    <source>
        <dbReference type="Proteomes" id="UP000298061"/>
    </source>
</evidence>
<evidence type="ECO:0000256" key="6">
    <source>
        <dbReference type="ARBA" id="ARBA00023002"/>
    </source>
</evidence>
<keyword evidence="12" id="KW-1185">Reference proteome</keyword>
<evidence type="ECO:0008006" key="13">
    <source>
        <dbReference type="Google" id="ProtNLM"/>
    </source>
</evidence>
<comment type="cofactor">
    <cofactor evidence="1 9">
        <name>heme</name>
        <dbReference type="ChEBI" id="CHEBI:30413"/>
    </cofactor>
</comment>
<feature type="binding site" description="axial binding residue" evidence="9">
    <location>
        <position position="392"/>
    </location>
    <ligand>
        <name>heme</name>
        <dbReference type="ChEBI" id="CHEBI:30413"/>
    </ligand>
    <ligandPart>
        <name>Fe</name>
        <dbReference type="ChEBI" id="CHEBI:18248"/>
    </ligandPart>
</feature>
<dbReference type="STRING" id="135208.A0A4Y9ZZB2"/>
<dbReference type="InterPro" id="IPR036396">
    <property type="entry name" value="Cyt_P450_sf"/>
</dbReference>
<evidence type="ECO:0000256" key="10">
    <source>
        <dbReference type="RuleBase" id="RU000461"/>
    </source>
</evidence>